<evidence type="ECO:0000256" key="1">
    <source>
        <dbReference type="ARBA" id="ARBA00023015"/>
    </source>
</evidence>
<reference evidence="5 6" key="1">
    <citation type="submission" date="2017-09" db="EMBL/GenBank/DDBJ databases">
        <title>Bacterial strain isolated from the female urinary microbiota.</title>
        <authorList>
            <person name="Thomas-White K."/>
            <person name="Kumar N."/>
            <person name="Forster S."/>
            <person name="Putonti C."/>
            <person name="Lawley T."/>
            <person name="Wolfe A.J."/>
        </authorList>
    </citation>
    <scope>NUCLEOTIDE SEQUENCE [LARGE SCALE GENOMIC DNA]</scope>
    <source>
        <strain evidence="5 6">UMB0204</strain>
    </source>
</reference>
<protein>
    <submittedName>
        <fullName evidence="5">DeoR/GlpR transcriptional regulator</fullName>
    </submittedName>
</protein>
<name>A0A2N6UIT2_9FIRM</name>
<dbReference type="PANTHER" id="PTHR30363">
    <property type="entry name" value="HTH-TYPE TRANSCRIPTIONAL REGULATOR SRLR-RELATED"/>
    <property type="match status" value="1"/>
</dbReference>
<dbReference type="EMBL" id="PNHP01000003">
    <property type="protein sequence ID" value="PMC81516.1"/>
    <property type="molecule type" value="Genomic_DNA"/>
</dbReference>
<dbReference type="InterPro" id="IPR050313">
    <property type="entry name" value="Carb_Metab_HTH_regulators"/>
</dbReference>
<dbReference type="PROSITE" id="PS00894">
    <property type="entry name" value="HTH_DEOR_1"/>
    <property type="match status" value="1"/>
</dbReference>
<dbReference type="InterPro" id="IPR014036">
    <property type="entry name" value="DeoR-like_C"/>
</dbReference>
<accession>A0A2N6UIT2</accession>
<dbReference type="InterPro" id="IPR037171">
    <property type="entry name" value="NagB/RpiA_transferase-like"/>
</dbReference>
<dbReference type="GO" id="GO:0003700">
    <property type="term" value="F:DNA-binding transcription factor activity"/>
    <property type="evidence" value="ECO:0007669"/>
    <property type="project" value="InterPro"/>
</dbReference>
<dbReference type="RefSeq" id="WP_102198073.1">
    <property type="nucleotide sequence ID" value="NZ_CAUPDS010000002.1"/>
</dbReference>
<dbReference type="PANTHER" id="PTHR30363:SF44">
    <property type="entry name" value="AGA OPERON TRANSCRIPTIONAL REPRESSOR-RELATED"/>
    <property type="match status" value="1"/>
</dbReference>
<keyword evidence="2" id="KW-0238">DNA-binding</keyword>
<dbReference type="InterPro" id="IPR001034">
    <property type="entry name" value="DeoR_HTH"/>
</dbReference>
<comment type="caution">
    <text evidence="5">The sequence shown here is derived from an EMBL/GenBank/DDBJ whole genome shotgun (WGS) entry which is preliminary data.</text>
</comment>
<feature type="domain" description="HTH deoR-type" evidence="4">
    <location>
        <begin position="4"/>
        <end position="59"/>
    </location>
</feature>
<dbReference type="InterPro" id="IPR036390">
    <property type="entry name" value="WH_DNA-bd_sf"/>
</dbReference>
<dbReference type="GO" id="GO:0003677">
    <property type="term" value="F:DNA binding"/>
    <property type="evidence" value="ECO:0007669"/>
    <property type="project" value="UniProtKB-KW"/>
</dbReference>
<dbReference type="PROSITE" id="PS51000">
    <property type="entry name" value="HTH_DEOR_2"/>
    <property type="match status" value="1"/>
</dbReference>
<dbReference type="SUPFAM" id="SSF46785">
    <property type="entry name" value="Winged helix' DNA-binding domain"/>
    <property type="match status" value="1"/>
</dbReference>
<dbReference type="Pfam" id="PF08220">
    <property type="entry name" value="HTH_DeoR"/>
    <property type="match status" value="1"/>
</dbReference>
<organism evidence="5 6">
    <name type="scientific">Anaerococcus hydrogenalis</name>
    <dbReference type="NCBI Taxonomy" id="33029"/>
    <lineage>
        <taxon>Bacteria</taxon>
        <taxon>Bacillati</taxon>
        <taxon>Bacillota</taxon>
        <taxon>Tissierellia</taxon>
        <taxon>Tissierellales</taxon>
        <taxon>Peptoniphilaceae</taxon>
        <taxon>Anaerococcus</taxon>
    </lineage>
</organism>
<dbReference type="GeneID" id="84578667"/>
<keyword evidence="3" id="KW-0804">Transcription</keyword>
<evidence type="ECO:0000256" key="2">
    <source>
        <dbReference type="ARBA" id="ARBA00023125"/>
    </source>
</evidence>
<dbReference type="InterPro" id="IPR036388">
    <property type="entry name" value="WH-like_DNA-bd_sf"/>
</dbReference>
<dbReference type="Proteomes" id="UP000235658">
    <property type="component" value="Unassembled WGS sequence"/>
</dbReference>
<dbReference type="Gene3D" id="1.10.10.10">
    <property type="entry name" value="Winged helix-like DNA-binding domain superfamily/Winged helix DNA-binding domain"/>
    <property type="match status" value="1"/>
</dbReference>
<keyword evidence="1" id="KW-0805">Transcription regulation</keyword>
<dbReference type="SMART" id="SM01134">
    <property type="entry name" value="DeoRC"/>
    <property type="match status" value="1"/>
</dbReference>
<evidence type="ECO:0000313" key="6">
    <source>
        <dbReference type="Proteomes" id="UP000235658"/>
    </source>
</evidence>
<dbReference type="Gene3D" id="3.40.50.1360">
    <property type="match status" value="1"/>
</dbReference>
<evidence type="ECO:0000259" key="4">
    <source>
        <dbReference type="PROSITE" id="PS51000"/>
    </source>
</evidence>
<evidence type="ECO:0000256" key="3">
    <source>
        <dbReference type="ARBA" id="ARBA00023163"/>
    </source>
</evidence>
<sequence>MSKKDDRLEKIISIIKENNGTSVKELANFLNVSDMTIRRDVKVLEEKNIIETFHGAIVYNSKKDNPFEDNKYNLGTNSMIKDREKFLIGQKASSMIKEDDIIIIDTGTTTEKLSQAMTNDIKCTALVFSSNNLINLLFKDKIDLIIGGGLLHRDSGMIGSPSSIEMIKNIRASKLFLSAAGIHPKLGLTCENSYELESKKIIIKNSLEVILLIDSSKFGQVKSTHFAELDDIDKIITDDKIDDEWKEIIEDKGIELIIA</sequence>
<dbReference type="InterPro" id="IPR018356">
    <property type="entry name" value="Tscrpt_reg_HTH_DeoR_CS"/>
</dbReference>
<dbReference type="Pfam" id="PF00455">
    <property type="entry name" value="DeoRC"/>
    <property type="match status" value="1"/>
</dbReference>
<proteinExistence type="predicted"/>
<dbReference type="PRINTS" id="PR00037">
    <property type="entry name" value="HTHLACR"/>
</dbReference>
<dbReference type="SUPFAM" id="SSF100950">
    <property type="entry name" value="NagB/RpiA/CoA transferase-like"/>
    <property type="match status" value="1"/>
</dbReference>
<dbReference type="SMART" id="SM00420">
    <property type="entry name" value="HTH_DEOR"/>
    <property type="match status" value="1"/>
</dbReference>
<evidence type="ECO:0000313" key="5">
    <source>
        <dbReference type="EMBL" id="PMC81516.1"/>
    </source>
</evidence>
<dbReference type="AlphaFoldDB" id="A0A2N6UIT2"/>
<gene>
    <name evidence="5" type="ORF">CJ192_05670</name>
</gene>